<sequence>MQTKTLGTLGYIAPEYGSEGRVSTKGDIYSYGIMLLEAFTRKKPTDEMFTEALSLKQWVNSSLPNRVMEVVDGGLLRIEDGRDAIANKDYLLAIMETGVECAAELPERRTDIKDVVTKLNKIKLQLLRNGYA</sequence>
<organism evidence="1 2">
    <name type="scientific">Camellia lanceoleosa</name>
    <dbReference type="NCBI Taxonomy" id="1840588"/>
    <lineage>
        <taxon>Eukaryota</taxon>
        <taxon>Viridiplantae</taxon>
        <taxon>Streptophyta</taxon>
        <taxon>Embryophyta</taxon>
        <taxon>Tracheophyta</taxon>
        <taxon>Spermatophyta</taxon>
        <taxon>Magnoliopsida</taxon>
        <taxon>eudicotyledons</taxon>
        <taxon>Gunneridae</taxon>
        <taxon>Pentapetalae</taxon>
        <taxon>asterids</taxon>
        <taxon>Ericales</taxon>
        <taxon>Theaceae</taxon>
        <taxon>Camellia</taxon>
    </lineage>
</organism>
<name>A0ACC0HWI5_9ERIC</name>
<gene>
    <name evidence="1" type="ORF">LOK49_LG04G00398</name>
</gene>
<dbReference type="Proteomes" id="UP001060215">
    <property type="component" value="Chromosome 2"/>
</dbReference>
<evidence type="ECO:0000313" key="2">
    <source>
        <dbReference type="Proteomes" id="UP001060215"/>
    </source>
</evidence>
<reference evidence="1 2" key="1">
    <citation type="journal article" date="2022" name="Plant J.">
        <title>Chromosome-level genome of Camellia lanceoleosa provides a valuable resource for understanding genome evolution and self-incompatibility.</title>
        <authorList>
            <person name="Gong W."/>
            <person name="Xiao S."/>
            <person name="Wang L."/>
            <person name="Liao Z."/>
            <person name="Chang Y."/>
            <person name="Mo W."/>
            <person name="Hu G."/>
            <person name="Li W."/>
            <person name="Zhao G."/>
            <person name="Zhu H."/>
            <person name="Hu X."/>
            <person name="Ji K."/>
            <person name="Xiang X."/>
            <person name="Song Q."/>
            <person name="Yuan D."/>
            <person name="Jin S."/>
            <person name="Zhang L."/>
        </authorList>
    </citation>
    <scope>NUCLEOTIDE SEQUENCE [LARGE SCALE GENOMIC DNA]</scope>
    <source>
        <strain evidence="1">SQ_2022a</strain>
    </source>
</reference>
<accession>A0ACC0HWI5</accession>
<protein>
    <submittedName>
        <fullName evidence="1">Receptor kinase-like protein Xa21</fullName>
    </submittedName>
</protein>
<evidence type="ECO:0000313" key="1">
    <source>
        <dbReference type="EMBL" id="KAI8017317.1"/>
    </source>
</evidence>
<comment type="caution">
    <text evidence="1">The sequence shown here is derived from an EMBL/GenBank/DDBJ whole genome shotgun (WGS) entry which is preliminary data.</text>
</comment>
<keyword evidence="2" id="KW-1185">Reference proteome</keyword>
<dbReference type="EMBL" id="CM045759">
    <property type="protein sequence ID" value="KAI8017317.1"/>
    <property type="molecule type" value="Genomic_DNA"/>
</dbReference>
<proteinExistence type="predicted"/>